<dbReference type="Pfam" id="PF01323">
    <property type="entry name" value="DSBA"/>
    <property type="match status" value="1"/>
</dbReference>
<dbReference type="InterPro" id="IPR036249">
    <property type="entry name" value="Thioredoxin-like_sf"/>
</dbReference>
<dbReference type="AlphaFoldDB" id="A0A2U3AK73"/>
<keyword evidence="3" id="KW-1185">Reference proteome</keyword>
<dbReference type="CDD" id="cd03024">
    <property type="entry name" value="DsbA_FrnE"/>
    <property type="match status" value="1"/>
</dbReference>
<sequence>MKIQVWSDYVCPFCYIGKRELENALATTGFKDQVEVEYMAYQLDPGTPADSDETVYSMLSKKYGMSEEQAQAQTQGIKQRAASVGLNYDFDKMASANTFKAHRLAKYAATIGKEQQVTERLLKGYFEEGQKIGQDAVLIALAAEVGISEDEVKNVLADDTFATDVLADIAQARELGVQGVPFFVIDNKYAISGAQPAQVFEETVTKAAEEAGIHPALKMMGNGNAGVCTDDSCEI</sequence>
<gene>
    <name evidence="2" type="ORF">DEX24_10995</name>
</gene>
<dbReference type="OrthoDB" id="9799122at2"/>
<dbReference type="RefSeq" id="WP_109306475.1">
    <property type="nucleotide sequence ID" value="NZ_BJUF01000005.1"/>
</dbReference>
<accession>A0A2U3AK73</accession>
<comment type="caution">
    <text evidence="2">The sequence shown here is derived from an EMBL/GenBank/DDBJ whole genome shotgun (WGS) entry which is preliminary data.</text>
</comment>
<organism evidence="2 3">
    <name type="scientific">Kurthia sibirica</name>
    <dbReference type="NCBI Taxonomy" id="202750"/>
    <lineage>
        <taxon>Bacteria</taxon>
        <taxon>Bacillati</taxon>
        <taxon>Bacillota</taxon>
        <taxon>Bacilli</taxon>
        <taxon>Bacillales</taxon>
        <taxon>Caryophanaceae</taxon>
        <taxon>Kurthia</taxon>
    </lineage>
</organism>
<dbReference type="GO" id="GO:0016491">
    <property type="term" value="F:oxidoreductase activity"/>
    <property type="evidence" value="ECO:0007669"/>
    <property type="project" value="InterPro"/>
</dbReference>
<dbReference type="SUPFAM" id="SSF52833">
    <property type="entry name" value="Thioredoxin-like"/>
    <property type="match status" value="1"/>
</dbReference>
<feature type="domain" description="DSBA-like thioredoxin" evidence="1">
    <location>
        <begin position="3"/>
        <end position="203"/>
    </location>
</feature>
<dbReference type="PANTHER" id="PTHR13887">
    <property type="entry name" value="GLUTATHIONE S-TRANSFERASE KAPPA"/>
    <property type="match status" value="1"/>
</dbReference>
<dbReference type="Gene3D" id="3.40.30.10">
    <property type="entry name" value="Glutaredoxin"/>
    <property type="match status" value="1"/>
</dbReference>
<dbReference type="InterPro" id="IPR001853">
    <property type="entry name" value="DSBA-like_thioredoxin_dom"/>
</dbReference>
<evidence type="ECO:0000313" key="3">
    <source>
        <dbReference type="Proteomes" id="UP000245938"/>
    </source>
</evidence>
<dbReference type="Proteomes" id="UP000245938">
    <property type="component" value="Unassembled WGS sequence"/>
</dbReference>
<protein>
    <submittedName>
        <fullName evidence="2">Disulfide bond formation protein DsbA</fullName>
    </submittedName>
</protein>
<proteinExistence type="predicted"/>
<evidence type="ECO:0000259" key="1">
    <source>
        <dbReference type="Pfam" id="PF01323"/>
    </source>
</evidence>
<name>A0A2U3AK73_9BACL</name>
<dbReference type="EMBL" id="QFVR01000014">
    <property type="protein sequence ID" value="PWI24932.1"/>
    <property type="molecule type" value="Genomic_DNA"/>
</dbReference>
<evidence type="ECO:0000313" key="2">
    <source>
        <dbReference type="EMBL" id="PWI24932.1"/>
    </source>
</evidence>
<dbReference type="PANTHER" id="PTHR13887:SF41">
    <property type="entry name" value="THIOREDOXIN SUPERFAMILY PROTEIN"/>
    <property type="match status" value="1"/>
</dbReference>
<reference evidence="2 3" key="1">
    <citation type="submission" date="2018-05" db="EMBL/GenBank/DDBJ databases">
        <title>Kurthia sibirica genome sequence.</title>
        <authorList>
            <person name="Maclea K.S."/>
            <person name="Goen A.E."/>
        </authorList>
    </citation>
    <scope>NUCLEOTIDE SEQUENCE [LARGE SCALE GENOMIC DNA]</scope>
    <source>
        <strain evidence="2 3">ATCC 49154</strain>
    </source>
</reference>